<dbReference type="InterPro" id="IPR050204">
    <property type="entry name" value="AraC_XylS_family_regulators"/>
</dbReference>
<comment type="caution">
    <text evidence="5">The sequence shown here is derived from an EMBL/GenBank/DDBJ whole genome shotgun (WGS) entry which is preliminary data.</text>
</comment>
<dbReference type="GO" id="GO:0003700">
    <property type="term" value="F:DNA-binding transcription factor activity"/>
    <property type="evidence" value="ECO:0007669"/>
    <property type="project" value="InterPro"/>
</dbReference>
<evidence type="ECO:0000256" key="3">
    <source>
        <dbReference type="ARBA" id="ARBA00023163"/>
    </source>
</evidence>
<dbReference type="PROSITE" id="PS01124">
    <property type="entry name" value="HTH_ARAC_FAMILY_2"/>
    <property type="match status" value="1"/>
</dbReference>
<dbReference type="PANTHER" id="PTHR46796">
    <property type="entry name" value="HTH-TYPE TRANSCRIPTIONAL ACTIVATOR RHAS-RELATED"/>
    <property type="match status" value="1"/>
</dbReference>
<dbReference type="AlphaFoldDB" id="A0A3N2DRT0"/>
<dbReference type="OrthoDB" id="110167at2"/>
<dbReference type="PRINTS" id="PR00032">
    <property type="entry name" value="HTHARAC"/>
</dbReference>
<dbReference type="InterPro" id="IPR020449">
    <property type="entry name" value="Tscrpt_reg_AraC-type_HTH"/>
</dbReference>
<keyword evidence="3" id="KW-0804">Transcription</keyword>
<dbReference type="SMART" id="SM00342">
    <property type="entry name" value="HTH_ARAC"/>
    <property type="match status" value="1"/>
</dbReference>
<keyword evidence="6" id="KW-1185">Reference proteome</keyword>
<dbReference type="Proteomes" id="UP000275394">
    <property type="component" value="Unassembled WGS sequence"/>
</dbReference>
<keyword evidence="2" id="KW-0238">DNA-binding</keyword>
<gene>
    <name evidence="5" type="ORF">EDC56_2464</name>
</gene>
<dbReference type="GO" id="GO:0043565">
    <property type="term" value="F:sequence-specific DNA binding"/>
    <property type="evidence" value="ECO:0007669"/>
    <property type="project" value="InterPro"/>
</dbReference>
<reference evidence="5 6" key="1">
    <citation type="submission" date="2018-11" db="EMBL/GenBank/DDBJ databases">
        <title>Genomic Encyclopedia of Type Strains, Phase IV (KMG-IV): sequencing the most valuable type-strain genomes for metagenomic binning, comparative biology and taxonomic classification.</title>
        <authorList>
            <person name="Goeker M."/>
        </authorList>
    </citation>
    <scope>NUCLEOTIDE SEQUENCE [LARGE SCALE GENOMIC DNA]</scope>
    <source>
        <strain evidence="5 6">DSM 100316</strain>
    </source>
</reference>
<dbReference type="EMBL" id="RKHR01000004">
    <property type="protein sequence ID" value="ROS02015.1"/>
    <property type="molecule type" value="Genomic_DNA"/>
</dbReference>
<sequence length="268" mass="31556">MSFFYSREKHAYSNLKFELQRVVFCRTKYWSAANLAAPLWRLFWYPEPGITLYFDDGQAVVVQPDRLYLIPAGVNFSGDQLRPLDEFHVLFNFTPELLTLRQPIYEFAVNKAFLNFVWPLIDSGESHRPLLTLRAMDVLSYCLRAIDPQQWQEKRLAPILWPVLQRMQQCLSERSSNRELAQLLGMSESRFIRYFTRQLGQSPQQYLTELKVMRAKEMLFRAEVTLDKIAVDCGFCDKSHFSRQFKRRVGVSPGQYRRQYLATKVDLG</sequence>
<dbReference type="SUPFAM" id="SSF46689">
    <property type="entry name" value="Homeodomain-like"/>
    <property type="match status" value="2"/>
</dbReference>
<proteinExistence type="predicted"/>
<evidence type="ECO:0000256" key="1">
    <source>
        <dbReference type="ARBA" id="ARBA00023015"/>
    </source>
</evidence>
<dbReference type="RefSeq" id="WP_123712753.1">
    <property type="nucleotide sequence ID" value="NZ_RKHR01000004.1"/>
</dbReference>
<dbReference type="InterPro" id="IPR018062">
    <property type="entry name" value="HTH_AraC-typ_CS"/>
</dbReference>
<evidence type="ECO:0000259" key="4">
    <source>
        <dbReference type="PROSITE" id="PS01124"/>
    </source>
</evidence>
<evidence type="ECO:0000313" key="5">
    <source>
        <dbReference type="EMBL" id="ROS02015.1"/>
    </source>
</evidence>
<dbReference type="Gene3D" id="1.10.10.60">
    <property type="entry name" value="Homeodomain-like"/>
    <property type="match status" value="2"/>
</dbReference>
<name>A0A3N2DRT0_9GAMM</name>
<dbReference type="PROSITE" id="PS00041">
    <property type="entry name" value="HTH_ARAC_FAMILY_1"/>
    <property type="match status" value="1"/>
</dbReference>
<keyword evidence="1" id="KW-0805">Transcription regulation</keyword>
<protein>
    <submittedName>
        <fullName evidence="5">Helix-turn-helix protein</fullName>
    </submittedName>
</protein>
<accession>A0A3N2DRT0</accession>
<dbReference type="InterPro" id="IPR009057">
    <property type="entry name" value="Homeodomain-like_sf"/>
</dbReference>
<dbReference type="Pfam" id="PF12833">
    <property type="entry name" value="HTH_18"/>
    <property type="match status" value="1"/>
</dbReference>
<dbReference type="PANTHER" id="PTHR46796:SF6">
    <property type="entry name" value="ARAC SUBFAMILY"/>
    <property type="match status" value="1"/>
</dbReference>
<feature type="domain" description="HTH araC/xylS-type" evidence="4">
    <location>
        <begin position="161"/>
        <end position="259"/>
    </location>
</feature>
<organism evidence="5 6">
    <name type="scientific">Sinobacterium caligoides</name>
    <dbReference type="NCBI Taxonomy" id="933926"/>
    <lineage>
        <taxon>Bacteria</taxon>
        <taxon>Pseudomonadati</taxon>
        <taxon>Pseudomonadota</taxon>
        <taxon>Gammaproteobacteria</taxon>
        <taxon>Cellvibrionales</taxon>
        <taxon>Spongiibacteraceae</taxon>
        <taxon>Sinobacterium</taxon>
    </lineage>
</organism>
<evidence type="ECO:0000313" key="6">
    <source>
        <dbReference type="Proteomes" id="UP000275394"/>
    </source>
</evidence>
<dbReference type="InterPro" id="IPR018060">
    <property type="entry name" value="HTH_AraC"/>
</dbReference>
<evidence type="ECO:0000256" key="2">
    <source>
        <dbReference type="ARBA" id="ARBA00023125"/>
    </source>
</evidence>